<organism evidence="1 2">
    <name type="scientific">Rhodopirellula sallentina SM41</name>
    <dbReference type="NCBI Taxonomy" id="1263870"/>
    <lineage>
        <taxon>Bacteria</taxon>
        <taxon>Pseudomonadati</taxon>
        <taxon>Planctomycetota</taxon>
        <taxon>Planctomycetia</taxon>
        <taxon>Pirellulales</taxon>
        <taxon>Pirellulaceae</taxon>
        <taxon>Rhodopirellula</taxon>
    </lineage>
</organism>
<accession>M5U4E1</accession>
<gene>
    <name evidence="1" type="ORF">RSSM_05802</name>
</gene>
<keyword evidence="2" id="KW-1185">Reference proteome</keyword>
<proteinExistence type="predicted"/>
<dbReference type="EMBL" id="ANOH01000407">
    <property type="protein sequence ID" value="EMI52711.1"/>
    <property type="molecule type" value="Genomic_DNA"/>
</dbReference>
<evidence type="ECO:0000313" key="2">
    <source>
        <dbReference type="Proteomes" id="UP000011885"/>
    </source>
</evidence>
<reference evidence="1 2" key="1">
    <citation type="journal article" date="2013" name="Mar. Genomics">
        <title>Expression of sulfatases in Rhodopirellula baltica and the diversity of sulfatases in the genus Rhodopirellula.</title>
        <authorList>
            <person name="Wegner C.E."/>
            <person name="Richter-Heitmann T."/>
            <person name="Klindworth A."/>
            <person name="Klockow C."/>
            <person name="Richter M."/>
            <person name="Achstetter T."/>
            <person name="Glockner F.O."/>
            <person name="Harder J."/>
        </authorList>
    </citation>
    <scope>NUCLEOTIDE SEQUENCE [LARGE SCALE GENOMIC DNA]</scope>
    <source>
        <strain evidence="1 2">SM41</strain>
    </source>
</reference>
<protein>
    <submittedName>
        <fullName evidence="1">Uncharacterized protein</fullName>
    </submittedName>
</protein>
<dbReference type="AlphaFoldDB" id="M5U4E1"/>
<name>M5U4E1_9BACT</name>
<sequence>MNVVCAFPLRLVFAVDESSSSDIFRAQIEHPDVSIGSPTLAVGL</sequence>
<evidence type="ECO:0000313" key="1">
    <source>
        <dbReference type="EMBL" id="EMI52711.1"/>
    </source>
</evidence>
<comment type="caution">
    <text evidence="1">The sequence shown here is derived from an EMBL/GenBank/DDBJ whole genome shotgun (WGS) entry which is preliminary data.</text>
</comment>
<dbReference type="Proteomes" id="UP000011885">
    <property type="component" value="Unassembled WGS sequence"/>
</dbReference>